<keyword evidence="2" id="KW-1185">Reference proteome</keyword>
<dbReference type="RefSeq" id="WP_057978675.1">
    <property type="nucleotide sequence ID" value="NZ_LKHP01000007.1"/>
</dbReference>
<proteinExistence type="predicted"/>
<evidence type="ECO:0000313" key="2">
    <source>
        <dbReference type="Proteomes" id="UP000052015"/>
    </source>
</evidence>
<reference evidence="1 2" key="1">
    <citation type="submission" date="2015-09" db="EMBL/GenBank/DDBJ databases">
        <title>Draft genome sequence of a Caloramator mitchellensis, a moderate thermophile from the Great Artesian Basin of Australia.</title>
        <authorList>
            <person name="Patel B.K."/>
        </authorList>
    </citation>
    <scope>NUCLEOTIDE SEQUENCE [LARGE SCALE GENOMIC DNA]</scope>
    <source>
        <strain evidence="1 2">VF08</strain>
    </source>
</reference>
<dbReference type="OrthoDB" id="1973431at2"/>
<name>A0A0R3JWL7_CALMK</name>
<dbReference type="EMBL" id="LKHP01000007">
    <property type="protein sequence ID" value="KRQ86733.1"/>
    <property type="molecule type" value="Genomic_DNA"/>
</dbReference>
<protein>
    <submittedName>
        <fullName evidence="1">Uncharacterized protein</fullName>
    </submittedName>
</protein>
<evidence type="ECO:0000313" key="1">
    <source>
        <dbReference type="EMBL" id="KRQ86733.1"/>
    </source>
</evidence>
<sequence length="85" mass="9865">MKIILKTPDMNFKLPIILPASLIKFFIRFGGKMAKKYVTEEEALIYINSIDWDALSNAFDELKRYKGLELVNIQSHDGTYVRIII</sequence>
<dbReference type="STRING" id="908809.ABG79_01485"/>
<accession>A0A0R3JWL7</accession>
<dbReference type="AlphaFoldDB" id="A0A0R3JWL7"/>
<dbReference type="Proteomes" id="UP000052015">
    <property type="component" value="Unassembled WGS sequence"/>
</dbReference>
<organism evidence="1 2">
    <name type="scientific">Caloramator mitchellensis</name>
    <dbReference type="NCBI Taxonomy" id="908809"/>
    <lineage>
        <taxon>Bacteria</taxon>
        <taxon>Bacillati</taxon>
        <taxon>Bacillota</taxon>
        <taxon>Clostridia</taxon>
        <taxon>Eubacteriales</taxon>
        <taxon>Clostridiaceae</taxon>
        <taxon>Caloramator</taxon>
    </lineage>
</organism>
<comment type="caution">
    <text evidence="1">The sequence shown here is derived from an EMBL/GenBank/DDBJ whole genome shotgun (WGS) entry which is preliminary data.</text>
</comment>
<gene>
    <name evidence="1" type="ORF">ABG79_01485</name>
</gene>